<evidence type="ECO:0000313" key="2">
    <source>
        <dbReference type="EMBL" id="EER38099.1"/>
    </source>
</evidence>
<evidence type="ECO:0000256" key="1">
    <source>
        <dbReference type="SAM" id="MobiDB-lite"/>
    </source>
</evidence>
<dbReference type="HOGENOM" id="CLU_2235813_0_0_1"/>
<dbReference type="EMBL" id="GG692432">
    <property type="protein sequence ID" value="EER38099.1"/>
    <property type="molecule type" value="Genomic_DNA"/>
</dbReference>
<sequence length="105" mass="12075">MDASDVLFNGPVRCIVGYKKRSNSRYYWQASSRIIVPLHTTSVVDFHPELALHSLAIHEYLENPEKWKHAKAHGAMVIRERRTPKEHGEGPARPLIRRYPSLACD</sequence>
<reference evidence="3" key="1">
    <citation type="submission" date="2009-05" db="EMBL/GenBank/DDBJ databases">
        <title>The genome sequence of Ajellomyces capsulatus strain H143.</title>
        <authorList>
            <person name="Champion M."/>
            <person name="Cuomo C.A."/>
            <person name="Ma L.-J."/>
            <person name="Henn M.R."/>
            <person name="Sil A."/>
            <person name="Goldman B."/>
            <person name="Young S.K."/>
            <person name="Kodira C.D."/>
            <person name="Zeng Q."/>
            <person name="Koehrsen M."/>
            <person name="Alvarado L."/>
            <person name="Berlin A.M."/>
            <person name="Borenstein D."/>
            <person name="Chen Z."/>
            <person name="Engels R."/>
            <person name="Freedman E."/>
            <person name="Gellesch M."/>
            <person name="Goldberg J."/>
            <person name="Griggs A."/>
            <person name="Gujja S."/>
            <person name="Heiman D.I."/>
            <person name="Hepburn T.A."/>
            <person name="Howarth C."/>
            <person name="Jen D."/>
            <person name="Larson L."/>
            <person name="Lewis B."/>
            <person name="Mehta T."/>
            <person name="Park D."/>
            <person name="Pearson M."/>
            <person name="Roberts A."/>
            <person name="Saif S."/>
            <person name="Shea T.D."/>
            <person name="Shenoy N."/>
            <person name="Sisk P."/>
            <person name="Stolte C."/>
            <person name="Sykes S."/>
            <person name="Walk T."/>
            <person name="White J."/>
            <person name="Yandava C."/>
            <person name="Klein B."/>
            <person name="McEwen J.G."/>
            <person name="Puccia R."/>
            <person name="Goldman G.H."/>
            <person name="Felipe M.S."/>
            <person name="Nino-Vega G."/>
            <person name="San-Blas G."/>
            <person name="Taylor J.W."/>
            <person name="Mendoza L."/>
            <person name="Galagan J.E."/>
            <person name="Nusbaum C."/>
            <person name="Birren B.W."/>
        </authorList>
    </citation>
    <scope>NUCLEOTIDE SEQUENCE [LARGE SCALE GENOMIC DNA]</scope>
    <source>
        <strain evidence="3">H143</strain>
    </source>
</reference>
<accession>C6HNQ3</accession>
<dbReference type="AlphaFoldDB" id="C6HNQ3"/>
<name>C6HNQ3_AJECH</name>
<evidence type="ECO:0000313" key="3">
    <source>
        <dbReference type="Proteomes" id="UP000002624"/>
    </source>
</evidence>
<organism evidence="2 3">
    <name type="scientific">Ajellomyces capsulatus (strain H143)</name>
    <name type="common">Darling's disease fungus</name>
    <name type="synonym">Histoplasma capsulatum</name>
    <dbReference type="NCBI Taxonomy" id="544712"/>
    <lineage>
        <taxon>Eukaryota</taxon>
        <taxon>Fungi</taxon>
        <taxon>Dikarya</taxon>
        <taxon>Ascomycota</taxon>
        <taxon>Pezizomycotina</taxon>
        <taxon>Eurotiomycetes</taxon>
        <taxon>Eurotiomycetidae</taxon>
        <taxon>Onygenales</taxon>
        <taxon>Ajellomycetaceae</taxon>
        <taxon>Histoplasma</taxon>
    </lineage>
</organism>
<feature type="compositionally biased region" description="Basic and acidic residues" evidence="1">
    <location>
        <begin position="78"/>
        <end position="90"/>
    </location>
</feature>
<gene>
    <name evidence="2" type="ORF">HCDG_07834</name>
</gene>
<feature type="region of interest" description="Disordered" evidence="1">
    <location>
        <begin position="76"/>
        <end position="105"/>
    </location>
</feature>
<protein>
    <submittedName>
        <fullName evidence="2">Uncharacterized protein</fullName>
    </submittedName>
</protein>
<dbReference type="Proteomes" id="UP000002624">
    <property type="component" value="Unassembled WGS sequence"/>
</dbReference>
<dbReference type="VEuPathDB" id="FungiDB:HCDG_07834"/>
<proteinExistence type="predicted"/>